<evidence type="ECO:0000313" key="2">
    <source>
        <dbReference type="EMBL" id="MDQ0412676.1"/>
    </source>
</evidence>
<keyword evidence="2" id="KW-0238">DNA-binding</keyword>
<gene>
    <name evidence="2" type="ORF">J2S25_000856</name>
</gene>
<dbReference type="EMBL" id="JAUSUN010000004">
    <property type="protein sequence ID" value="MDQ0412676.1"/>
    <property type="molecule type" value="Genomic_DNA"/>
</dbReference>
<dbReference type="Gene3D" id="1.10.260.40">
    <property type="entry name" value="lambda repressor-like DNA-binding domains"/>
    <property type="match status" value="1"/>
</dbReference>
<feature type="domain" description="HTH cro/C1-type" evidence="1">
    <location>
        <begin position="16"/>
        <end position="64"/>
    </location>
</feature>
<dbReference type="CDD" id="cd00093">
    <property type="entry name" value="HTH_XRE"/>
    <property type="match status" value="1"/>
</dbReference>
<dbReference type="SMART" id="SM00530">
    <property type="entry name" value="HTH_XRE"/>
    <property type="match status" value="1"/>
</dbReference>
<reference evidence="2 3" key="1">
    <citation type="submission" date="2023-07" db="EMBL/GenBank/DDBJ databases">
        <title>Genomic Encyclopedia of Type Strains, Phase IV (KMG-IV): sequencing the most valuable type-strain genomes for metagenomic binning, comparative biology and taxonomic classification.</title>
        <authorList>
            <person name="Goeker M."/>
        </authorList>
    </citation>
    <scope>NUCLEOTIDE SEQUENCE [LARGE SCALE GENOMIC DNA]</scope>
    <source>
        <strain evidence="2 3">DSM 19598</strain>
    </source>
</reference>
<evidence type="ECO:0000259" key="1">
    <source>
        <dbReference type="PROSITE" id="PS50943"/>
    </source>
</evidence>
<protein>
    <submittedName>
        <fullName evidence="2">DNA-binding XRE family transcriptional regulator</fullName>
    </submittedName>
</protein>
<organism evidence="2 3">
    <name type="scientific">Mesobacillus stamsii</name>
    <dbReference type="NCBI Taxonomy" id="225347"/>
    <lineage>
        <taxon>Bacteria</taxon>
        <taxon>Bacillati</taxon>
        <taxon>Bacillota</taxon>
        <taxon>Bacilli</taxon>
        <taxon>Bacillales</taxon>
        <taxon>Bacillaceae</taxon>
        <taxon>Mesobacillus</taxon>
    </lineage>
</organism>
<comment type="caution">
    <text evidence="2">The sequence shown here is derived from an EMBL/GenBank/DDBJ whole genome shotgun (WGS) entry which is preliminary data.</text>
</comment>
<keyword evidence="3" id="KW-1185">Reference proteome</keyword>
<dbReference type="Pfam" id="PF13443">
    <property type="entry name" value="HTH_26"/>
    <property type="match status" value="1"/>
</dbReference>
<dbReference type="InterPro" id="IPR010982">
    <property type="entry name" value="Lambda_DNA-bd_dom_sf"/>
</dbReference>
<dbReference type="GO" id="GO:0003677">
    <property type="term" value="F:DNA binding"/>
    <property type="evidence" value="ECO:0007669"/>
    <property type="project" value="UniProtKB-KW"/>
</dbReference>
<name>A0ABU0FSV2_9BACI</name>
<dbReference type="SUPFAM" id="SSF47413">
    <property type="entry name" value="lambda repressor-like DNA-binding domains"/>
    <property type="match status" value="1"/>
</dbReference>
<evidence type="ECO:0000313" key="3">
    <source>
        <dbReference type="Proteomes" id="UP001242313"/>
    </source>
</evidence>
<dbReference type="RefSeq" id="WP_307191266.1">
    <property type="nucleotide sequence ID" value="NZ_JAUSUN010000004.1"/>
</dbReference>
<dbReference type="InterPro" id="IPR001387">
    <property type="entry name" value="Cro/C1-type_HTH"/>
</dbReference>
<accession>A0ABU0FSV2</accession>
<sequence length="74" mass="8671">MPYKVVCCRVPSHLRRKRWTQQELADRVGLTKQAMSKIVNNANIMSYETAYSVAKELGCRMEDLYEVRYIGNKE</sequence>
<dbReference type="PROSITE" id="PS50943">
    <property type="entry name" value="HTH_CROC1"/>
    <property type="match status" value="1"/>
</dbReference>
<dbReference type="Proteomes" id="UP001242313">
    <property type="component" value="Unassembled WGS sequence"/>
</dbReference>
<proteinExistence type="predicted"/>